<dbReference type="AlphaFoldDB" id="A0A1V8TQ18"/>
<gene>
    <name evidence="1" type="ORF">B0A48_01632</name>
</gene>
<dbReference type="OrthoDB" id="3782562at2759"/>
<comment type="caution">
    <text evidence="1">The sequence shown here is derived from an EMBL/GenBank/DDBJ whole genome shotgun (WGS) entry which is preliminary data.</text>
</comment>
<keyword evidence="2" id="KW-1185">Reference proteome</keyword>
<evidence type="ECO:0000313" key="2">
    <source>
        <dbReference type="Proteomes" id="UP000192596"/>
    </source>
</evidence>
<reference evidence="2" key="1">
    <citation type="submission" date="2017-03" db="EMBL/GenBank/DDBJ databases">
        <title>Genomes of endolithic fungi from Antarctica.</title>
        <authorList>
            <person name="Coleine C."/>
            <person name="Masonjones S."/>
            <person name="Stajich J.E."/>
        </authorList>
    </citation>
    <scope>NUCLEOTIDE SEQUENCE [LARGE SCALE GENOMIC DNA]</scope>
    <source>
        <strain evidence="2">CCFEE 5527</strain>
    </source>
</reference>
<accession>A0A1V8TQ18</accession>
<dbReference type="Proteomes" id="UP000192596">
    <property type="component" value="Unassembled WGS sequence"/>
</dbReference>
<sequence>MLIKSTPGYHRGCLRGPAGPAILPLPTIGSHIEDAASGWCVYRPGADGLVLEDALVREQAKSMWMRFLQYTHGCLLRKLNKVRVVYLLRTSEGNEWQGGKHITRTWRDNINLVTGVSGIELKYKCPGVQLEGTCVVE</sequence>
<dbReference type="InParanoid" id="A0A1V8TQ18"/>
<evidence type="ECO:0000313" key="1">
    <source>
        <dbReference type="EMBL" id="OQO13404.1"/>
    </source>
</evidence>
<proteinExistence type="predicted"/>
<dbReference type="EMBL" id="NAJO01000003">
    <property type="protein sequence ID" value="OQO13404.1"/>
    <property type="molecule type" value="Genomic_DNA"/>
</dbReference>
<organism evidence="1 2">
    <name type="scientific">Cryoendolithus antarcticus</name>
    <dbReference type="NCBI Taxonomy" id="1507870"/>
    <lineage>
        <taxon>Eukaryota</taxon>
        <taxon>Fungi</taxon>
        <taxon>Dikarya</taxon>
        <taxon>Ascomycota</taxon>
        <taxon>Pezizomycotina</taxon>
        <taxon>Dothideomycetes</taxon>
        <taxon>Dothideomycetidae</taxon>
        <taxon>Cladosporiales</taxon>
        <taxon>Cladosporiaceae</taxon>
        <taxon>Cryoendolithus</taxon>
    </lineage>
</organism>
<name>A0A1V8TQ18_9PEZI</name>
<protein>
    <submittedName>
        <fullName evidence="1">Uncharacterized protein</fullName>
    </submittedName>
</protein>